<reference evidence="2 3" key="1">
    <citation type="submission" date="2023-01" db="EMBL/GenBank/DDBJ databases">
        <title>Analysis of 21 Apiospora genomes using comparative genomics revels a genus with tremendous synthesis potential of carbohydrate active enzymes and secondary metabolites.</title>
        <authorList>
            <person name="Sorensen T."/>
        </authorList>
    </citation>
    <scope>NUCLEOTIDE SEQUENCE [LARGE SCALE GENOMIC DNA]</scope>
    <source>
        <strain evidence="2 3">CBS 83171</strain>
    </source>
</reference>
<feature type="compositionally biased region" description="Polar residues" evidence="1">
    <location>
        <begin position="157"/>
        <end position="166"/>
    </location>
</feature>
<gene>
    <name evidence="2" type="ORF">PG996_011249</name>
</gene>
<feature type="compositionally biased region" description="Low complexity" evidence="1">
    <location>
        <begin position="1"/>
        <end position="11"/>
    </location>
</feature>
<comment type="caution">
    <text evidence="2">The sequence shown here is derived from an EMBL/GenBank/DDBJ whole genome shotgun (WGS) entry which is preliminary data.</text>
</comment>
<organism evidence="2 3">
    <name type="scientific">Apiospora saccharicola</name>
    <dbReference type="NCBI Taxonomy" id="335842"/>
    <lineage>
        <taxon>Eukaryota</taxon>
        <taxon>Fungi</taxon>
        <taxon>Dikarya</taxon>
        <taxon>Ascomycota</taxon>
        <taxon>Pezizomycotina</taxon>
        <taxon>Sordariomycetes</taxon>
        <taxon>Xylariomycetidae</taxon>
        <taxon>Amphisphaeriales</taxon>
        <taxon>Apiosporaceae</taxon>
        <taxon>Apiospora</taxon>
    </lineage>
</organism>
<feature type="region of interest" description="Disordered" evidence="1">
    <location>
        <begin position="137"/>
        <end position="166"/>
    </location>
</feature>
<dbReference type="EMBL" id="JAQQWM010000007">
    <property type="protein sequence ID" value="KAK8057312.1"/>
    <property type="molecule type" value="Genomic_DNA"/>
</dbReference>
<accession>A0ABR1UEI3</accession>
<evidence type="ECO:0000313" key="3">
    <source>
        <dbReference type="Proteomes" id="UP001446871"/>
    </source>
</evidence>
<name>A0ABR1UEI3_9PEZI</name>
<dbReference type="Proteomes" id="UP001446871">
    <property type="component" value="Unassembled WGS sequence"/>
</dbReference>
<feature type="region of interest" description="Disordered" evidence="1">
    <location>
        <begin position="1"/>
        <end position="30"/>
    </location>
</feature>
<evidence type="ECO:0000313" key="2">
    <source>
        <dbReference type="EMBL" id="KAK8057312.1"/>
    </source>
</evidence>
<evidence type="ECO:0000256" key="1">
    <source>
        <dbReference type="SAM" id="MobiDB-lite"/>
    </source>
</evidence>
<proteinExistence type="predicted"/>
<keyword evidence="3" id="KW-1185">Reference proteome</keyword>
<protein>
    <submittedName>
        <fullName evidence="2">Uncharacterized protein</fullName>
    </submittedName>
</protein>
<sequence length="166" mass="17998">MTLTTTPTSSLDDAHAEPTTQSPLDDAHADTYDDALNDAHDDALIDDAHAMMPTSIPTFLPTPSFFPRFRPSLRSPPRSRRPLPLDAAALYDVGNSYAYAAHIDDTHALLEALSHDALPHDALPKLLALPTSRSAFWLSDPRPSTTPPPTPYPYTTDSANSTVEGH</sequence>